<organism evidence="8 9">
    <name type="scientific">Roseateles koreensis</name>
    <dbReference type="NCBI Taxonomy" id="2987526"/>
    <lineage>
        <taxon>Bacteria</taxon>
        <taxon>Pseudomonadati</taxon>
        <taxon>Pseudomonadota</taxon>
        <taxon>Betaproteobacteria</taxon>
        <taxon>Burkholderiales</taxon>
        <taxon>Sphaerotilaceae</taxon>
        <taxon>Roseateles</taxon>
    </lineage>
</organism>
<dbReference type="RefSeq" id="WP_273596941.1">
    <property type="nucleotide sequence ID" value="NZ_JAQQXS010000009.1"/>
</dbReference>
<keyword evidence="9" id="KW-1185">Reference proteome</keyword>
<dbReference type="Gene3D" id="1.10.357.10">
    <property type="entry name" value="Tetracycline Repressor, domain 2"/>
    <property type="match status" value="1"/>
</dbReference>
<evidence type="ECO:0000256" key="2">
    <source>
        <dbReference type="ARBA" id="ARBA00023015"/>
    </source>
</evidence>
<feature type="domain" description="HTH tetR-type" evidence="7">
    <location>
        <begin position="27"/>
        <end position="87"/>
    </location>
</feature>
<feature type="DNA-binding region" description="H-T-H motif" evidence="5">
    <location>
        <begin position="50"/>
        <end position="69"/>
    </location>
</feature>
<evidence type="ECO:0000313" key="9">
    <source>
        <dbReference type="Proteomes" id="UP001219862"/>
    </source>
</evidence>
<dbReference type="Pfam" id="PF00440">
    <property type="entry name" value="TetR_N"/>
    <property type="match status" value="1"/>
</dbReference>
<evidence type="ECO:0000256" key="6">
    <source>
        <dbReference type="SAM" id="MobiDB-lite"/>
    </source>
</evidence>
<evidence type="ECO:0000313" key="8">
    <source>
        <dbReference type="EMBL" id="MDC8785828.1"/>
    </source>
</evidence>
<dbReference type="PANTHER" id="PTHR30055:SF234">
    <property type="entry name" value="HTH-TYPE TRANSCRIPTIONAL REGULATOR BETI"/>
    <property type="match status" value="1"/>
</dbReference>
<dbReference type="InterPro" id="IPR050109">
    <property type="entry name" value="HTH-type_TetR-like_transc_reg"/>
</dbReference>
<dbReference type="PRINTS" id="PR00455">
    <property type="entry name" value="HTHTETR"/>
</dbReference>
<dbReference type="PROSITE" id="PS50977">
    <property type="entry name" value="HTH_TETR_2"/>
    <property type="match status" value="1"/>
</dbReference>
<evidence type="ECO:0000256" key="3">
    <source>
        <dbReference type="ARBA" id="ARBA00023125"/>
    </source>
</evidence>
<dbReference type="InterPro" id="IPR001647">
    <property type="entry name" value="HTH_TetR"/>
</dbReference>
<dbReference type="InterPro" id="IPR009057">
    <property type="entry name" value="Homeodomain-like_sf"/>
</dbReference>
<keyword evidence="1" id="KW-0678">Repressor</keyword>
<dbReference type="PROSITE" id="PS01081">
    <property type="entry name" value="HTH_TETR_1"/>
    <property type="match status" value="1"/>
</dbReference>
<feature type="compositionally biased region" description="Basic residues" evidence="6">
    <location>
        <begin position="10"/>
        <end position="20"/>
    </location>
</feature>
<reference evidence="8 9" key="1">
    <citation type="submission" date="2022-10" db="EMBL/GenBank/DDBJ databases">
        <title>paucibacter sp. hw8 Genome sequencing.</title>
        <authorList>
            <person name="Park S."/>
        </authorList>
    </citation>
    <scope>NUCLEOTIDE SEQUENCE [LARGE SCALE GENOMIC DNA]</scope>
    <source>
        <strain evidence="9">hw8</strain>
    </source>
</reference>
<dbReference type="PANTHER" id="PTHR30055">
    <property type="entry name" value="HTH-TYPE TRANSCRIPTIONAL REGULATOR RUTR"/>
    <property type="match status" value="1"/>
</dbReference>
<evidence type="ECO:0000256" key="5">
    <source>
        <dbReference type="PROSITE-ProRule" id="PRU00335"/>
    </source>
</evidence>
<sequence>MDQPAPITRPAHKPPGKRRIPQQERGIKTIEIILAAAGTEIEQGGLAKLTTKRIAAAAGLSVGGLYEYFPNKEAVLHALASRWLEQFKDAIAAIHPNLTGCKDLFRYLTMVYEVVKPLYQQVPGVSGLISLLSSVPELKALEEEIDLQLNGLLADAIHCLVPNVSTEQCKVVARTITILDHYLLVESILRDPDKAALYEDHRRVCQYALVTNMLLMNERERAAMLVKNKADLPSPGLS</sequence>
<feature type="region of interest" description="Disordered" evidence="6">
    <location>
        <begin position="1"/>
        <end position="21"/>
    </location>
</feature>
<comment type="caution">
    <text evidence="8">The sequence shown here is derived from an EMBL/GenBank/DDBJ whole genome shotgun (WGS) entry which is preliminary data.</text>
</comment>
<keyword evidence="2" id="KW-0805">Transcription regulation</keyword>
<keyword evidence="3 5" id="KW-0238">DNA-binding</keyword>
<proteinExistence type="predicted"/>
<dbReference type="Proteomes" id="UP001219862">
    <property type="component" value="Unassembled WGS sequence"/>
</dbReference>
<name>A0ABT5KU05_9BURK</name>
<evidence type="ECO:0000256" key="4">
    <source>
        <dbReference type="ARBA" id="ARBA00023163"/>
    </source>
</evidence>
<keyword evidence="4" id="KW-0804">Transcription</keyword>
<gene>
    <name evidence="8" type="ORF">PRZ01_11550</name>
</gene>
<accession>A0ABT5KU05</accession>
<evidence type="ECO:0000259" key="7">
    <source>
        <dbReference type="PROSITE" id="PS50977"/>
    </source>
</evidence>
<dbReference type="EMBL" id="JAQQXS010000009">
    <property type="protein sequence ID" value="MDC8785828.1"/>
    <property type="molecule type" value="Genomic_DNA"/>
</dbReference>
<protein>
    <submittedName>
        <fullName evidence="8">TetR/AcrR family transcriptional regulator</fullName>
    </submittedName>
</protein>
<evidence type="ECO:0000256" key="1">
    <source>
        <dbReference type="ARBA" id="ARBA00022491"/>
    </source>
</evidence>
<dbReference type="SUPFAM" id="SSF46689">
    <property type="entry name" value="Homeodomain-like"/>
    <property type="match status" value="1"/>
</dbReference>
<dbReference type="InterPro" id="IPR023772">
    <property type="entry name" value="DNA-bd_HTH_TetR-type_CS"/>
</dbReference>